<feature type="domain" description="Thiamine phosphate synthase/TenI" evidence="11">
    <location>
        <begin position="8"/>
        <end position="187"/>
    </location>
</feature>
<comment type="catalytic activity">
    <reaction evidence="10">
        <text>2-[(2R,5Z)-2-carboxy-4-methylthiazol-5(2H)-ylidene]ethyl phosphate + 4-amino-2-methyl-5-(diphosphooxymethyl)pyrimidine + 2 H(+) = thiamine phosphate + CO2 + diphosphate</text>
        <dbReference type="Rhea" id="RHEA:47844"/>
        <dbReference type="ChEBI" id="CHEBI:15378"/>
        <dbReference type="ChEBI" id="CHEBI:16526"/>
        <dbReference type="ChEBI" id="CHEBI:33019"/>
        <dbReference type="ChEBI" id="CHEBI:37575"/>
        <dbReference type="ChEBI" id="CHEBI:57841"/>
        <dbReference type="ChEBI" id="CHEBI:62899"/>
        <dbReference type="EC" id="2.5.1.3"/>
    </reaction>
</comment>
<dbReference type="InterPro" id="IPR034291">
    <property type="entry name" value="TMP_synthase"/>
</dbReference>
<dbReference type="Gene3D" id="3.20.20.70">
    <property type="entry name" value="Aldolase class I"/>
    <property type="match status" value="1"/>
</dbReference>
<dbReference type="EMBL" id="CASHTH010002503">
    <property type="protein sequence ID" value="CAI8030853.1"/>
    <property type="molecule type" value="Genomic_DNA"/>
</dbReference>
<dbReference type="PANTHER" id="PTHR20857:SF15">
    <property type="entry name" value="THIAMINE-PHOSPHATE SYNTHASE"/>
    <property type="match status" value="1"/>
</dbReference>
<evidence type="ECO:0000256" key="6">
    <source>
        <dbReference type="ARBA" id="ARBA00022842"/>
    </source>
</evidence>
<dbReference type="GO" id="GO:0004789">
    <property type="term" value="F:thiamine-phosphate diphosphorylase activity"/>
    <property type="evidence" value="ECO:0007669"/>
    <property type="project" value="UniProtKB-EC"/>
</dbReference>
<evidence type="ECO:0000256" key="4">
    <source>
        <dbReference type="ARBA" id="ARBA00022679"/>
    </source>
</evidence>
<dbReference type="GO" id="GO:0046872">
    <property type="term" value="F:metal ion binding"/>
    <property type="evidence" value="ECO:0007669"/>
    <property type="project" value="UniProtKB-KW"/>
</dbReference>
<dbReference type="InterPro" id="IPR013785">
    <property type="entry name" value="Aldolase_TIM"/>
</dbReference>
<accession>A0AA35SJ15</accession>
<dbReference type="Pfam" id="PF02581">
    <property type="entry name" value="TMP-TENI"/>
    <property type="match status" value="1"/>
</dbReference>
<dbReference type="AlphaFoldDB" id="A0AA35SJ15"/>
<keyword evidence="6" id="KW-0460">Magnesium</keyword>
<evidence type="ECO:0000256" key="3">
    <source>
        <dbReference type="ARBA" id="ARBA00012830"/>
    </source>
</evidence>
<comment type="cofactor">
    <cofactor evidence="1">
        <name>Mg(2+)</name>
        <dbReference type="ChEBI" id="CHEBI:18420"/>
    </cofactor>
</comment>
<evidence type="ECO:0000256" key="1">
    <source>
        <dbReference type="ARBA" id="ARBA00001946"/>
    </source>
</evidence>
<reference evidence="12" key="1">
    <citation type="submission" date="2023-03" db="EMBL/GenBank/DDBJ databases">
        <authorList>
            <person name="Steffen K."/>
            <person name="Cardenas P."/>
        </authorList>
    </citation>
    <scope>NUCLEOTIDE SEQUENCE</scope>
</reference>
<evidence type="ECO:0000313" key="12">
    <source>
        <dbReference type="EMBL" id="CAI8030853.1"/>
    </source>
</evidence>
<evidence type="ECO:0000256" key="8">
    <source>
        <dbReference type="ARBA" id="ARBA00047334"/>
    </source>
</evidence>
<evidence type="ECO:0000256" key="10">
    <source>
        <dbReference type="ARBA" id="ARBA00047883"/>
    </source>
</evidence>
<proteinExistence type="inferred from homology"/>
<dbReference type="EC" id="2.5.1.3" evidence="3"/>
<dbReference type="InterPro" id="IPR022998">
    <property type="entry name" value="ThiamineP_synth_TenI"/>
</dbReference>
<keyword evidence="7" id="KW-0784">Thiamine biosynthesis</keyword>
<keyword evidence="5" id="KW-0479">Metal-binding</keyword>
<gene>
    <name evidence="12" type="ORF">GBAR_LOCUS17503</name>
</gene>
<dbReference type="InterPro" id="IPR036206">
    <property type="entry name" value="ThiamineP_synth_sf"/>
</dbReference>
<organism evidence="12 13">
    <name type="scientific">Geodia barretti</name>
    <name type="common">Barrett's horny sponge</name>
    <dbReference type="NCBI Taxonomy" id="519541"/>
    <lineage>
        <taxon>Eukaryota</taxon>
        <taxon>Metazoa</taxon>
        <taxon>Porifera</taxon>
        <taxon>Demospongiae</taxon>
        <taxon>Heteroscleromorpha</taxon>
        <taxon>Tetractinellida</taxon>
        <taxon>Astrophorina</taxon>
        <taxon>Geodiidae</taxon>
        <taxon>Geodia</taxon>
    </lineage>
</organism>
<evidence type="ECO:0000313" key="13">
    <source>
        <dbReference type="Proteomes" id="UP001174909"/>
    </source>
</evidence>
<comment type="caution">
    <text evidence="12">The sequence shown here is derived from an EMBL/GenBank/DDBJ whole genome shotgun (WGS) entry which is preliminary data.</text>
</comment>
<evidence type="ECO:0000256" key="9">
    <source>
        <dbReference type="ARBA" id="ARBA00047851"/>
    </source>
</evidence>
<dbReference type="SUPFAM" id="SSF51391">
    <property type="entry name" value="Thiamin phosphate synthase"/>
    <property type="match status" value="1"/>
</dbReference>
<comment type="pathway">
    <text evidence="2">Cofactor biosynthesis; thiamine diphosphate biosynthesis; thiamine phosphate from 4-amino-2-methyl-5-diphosphomethylpyrimidine and 4-methyl-5-(2-phosphoethyl)-thiazole: step 1/1.</text>
</comment>
<protein>
    <recommendedName>
        <fullName evidence="3">thiamine phosphate synthase</fullName>
        <ecNumber evidence="3">2.5.1.3</ecNumber>
    </recommendedName>
</protein>
<dbReference type="GO" id="GO:0005737">
    <property type="term" value="C:cytoplasm"/>
    <property type="evidence" value="ECO:0007669"/>
    <property type="project" value="TreeGrafter"/>
</dbReference>
<evidence type="ECO:0000256" key="7">
    <source>
        <dbReference type="ARBA" id="ARBA00022977"/>
    </source>
</evidence>
<comment type="catalytic activity">
    <reaction evidence="9">
        <text>2-(2-carboxy-4-methylthiazol-5-yl)ethyl phosphate + 4-amino-2-methyl-5-(diphosphooxymethyl)pyrimidine + 2 H(+) = thiamine phosphate + CO2 + diphosphate</text>
        <dbReference type="Rhea" id="RHEA:47848"/>
        <dbReference type="ChEBI" id="CHEBI:15378"/>
        <dbReference type="ChEBI" id="CHEBI:16526"/>
        <dbReference type="ChEBI" id="CHEBI:33019"/>
        <dbReference type="ChEBI" id="CHEBI:37575"/>
        <dbReference type="ChEBI" id="CHEBI:57841"/>
        <dbReference type="ChEBI" id="CHEBI:62890"/>
        <dbReference type="EC" id="2.5.1.3"/>
    </reaction>
</comment>
<comment type="catalytic activity">
    <reaction evidence="8">
        <text>4-methyl-5-(2-phosphooxyethyl)-thiazole + 4-amino-2-methyl-5-(diphosphooxymethyl)pyrimidine + H(+) = thiamine phosphate + diphosphate</text>
        <dbReference type="Rhea" id="RHEA:22328"/>
        <dbReference type="ChEBI" id="CHEBI:15378"/>
        <dbReference type="ChEBI" id="CHEBI:33019"/>
        <dbReference type="ChEBI" id="CHEBI:37575"/>
        <dbReference type="ChEBI" id="CHEBI:57841"/>
        <dbReference type="ChEBI" id="CHEBI:58296"/>
        <dbReference type="EC" id="2.5.1.3"/>
    </reaction>
</comment>
<dbReference type="Proteomes" id="UP001174909">
    <property type="component" value="Unassembled WGS sequence"/>
</dbReference>
<dbReference type="GO" id="GO:0009228">
    <property type="term" value="P:thiamine biosynthetic process"/>
    <property type="evidence" value="ECO:0007669"/>
    <property type="project" value="UniProtKB-KW"/>
</dbReference>
<keyword evidence="4" id="KW-0808">Transferase</keyword>
<dbReference type="HAMAP" id="MF_00097">
    <property type="entry name" value="TMP_synthase"/>
    <property type="match status" value="1"/>
</dbReference>
<keyword evidence="13" id="KW-1185">Reference proteome</keyword>
<evidence type="ECO:0000256" key="5">
    <source>
        <dbReference type="ARBA" id="ARBA00022723"/>
    </source>
</evidence>
<sequence length="216" mass="21928">MQFHVPTLCLVTDRLRCNGRRIEDVVDAAVDGGVGLVQVREKDLPAAELYALALRLKDVVGRRALLFVNDRVDIALAANADGVQLGENALPLEAARQIAGESLLLGRSVHSVAGALKAEAQGADLLVLGTIFPTASHPGAVTGGSRIVREVASAVSLPFLGIGGIDATNAGEVIAQGAVGAAVITAITTAEDPAAASADLLATMQAAVLSVPAKAM</sequence>
<evidence type="ECO:0000256" key="2">
    <source>
        <dbReference type="ARBA" id="ARBA00005165"/>
    </source>
</evidence>
<name>A0AA35SJ15_GEOBA</name>
<dbReference type="PANTHER" id="PTHR20857">
    <property type="entry name" value="THIAMINE-PHOSPHATE PYROPHOSPHORYLASE"/>
    <property type="match status" value="1"/>
</dbReference>
<evidence type="ECO:0000259" key="11">
    <source>
        <dbReference type="Pfam" id="PF02581"/>
    </source>
</evidence>
<dbReference type="CDD" id="cd00564">
    <property type="entry name" value="TMP_TenI"/>
    <property type="match status" value="1"/>
</dbReference>
<dbReference type="NCBIfam" id="TIGR00693">
    <property type="entry name" value="thiE"/>
    <property type="match status" value="1"/>
</dbReference>